<keyword evidence="3" id="KW-1185">Reference proteome</keyword>
<comment type="caution">
    <text evidence="2">The sequence shown here is derived from an EMBL/GenBank/DDBJ whole genome shotgun (WGS) entry which is preliminary data.</text>
</comment>
<organism evidence="2 3">
    <name type="scientific">Favolaschia claudopus</name>
    <dbReference type="NCBI Taxonomy" id="2862362"/>
    <lineage>
        <taxon>Eukaryota</taxon>
        <taxon>Fungi</taxon>
        <taxon>Dikarya</taxon>
        <taxon>Basidiomycota</taxon>
        <taxon>Agaricomycotina</taxon>
        <taxon>Agaricomycetes</taxon>
        <taxon>Agaricomycetidae</taxon>
        <taxon>Agaricales</taxon>
        <taxon>Marasmiineae</taxon>
        <taxon>Mycenaceae</taxon>
        <taxon>Favolaschia</taxon>
    </lineage>
</organism>
<dbReference type="AlphaFoldDB" id="A0AAW0ATQ9"/>
<reference evidence="2 3" key="1">
    <citation type="journal article" date="2024" name="J Genomics">
        <title>Draft genome sequencing and assembly of Favolaschia claudopus CIRM-BRFM 2984 isolated from oak limbs.</title>
        <authorList>
            <person name="Navarro D."/>
            <person name="Drula E."/>
            <person name="Chaduli D."/>
            <person name="Cazenave R."/>
            <person name="Ahrendt S."/>
            <person name="Wang J."/>
            <person name="Lipzen A."/>
            <person name="Daum C."/>
            <person name="Barry K."/>
            <person name="Grigoriev I.V."/>
            <person name="Favel A."/>
            <person name="Rosso M.N."/>
            <person name="Martin F."/>
        </authorList>
    </citation>
    <scope>NUCLEOTIDE SEQUENCE [LARGE SCALE GENOMIC DNA]</scope>
    <source>
        <strain evidence="2 3">CIRM-BRFM 2984</strain>
    </source>
</reference>
<evidence type="ECO:0000313" key="3">
    <source>
        <dbReference type="Proteomes" id="UP001362999"/>
    </source>
</evidence>
<feature type="region of interest" description="Disordered" evidence="1">
    <location>
        <begin position="972"/>
        <end position="1010"/>
    </location>
</feature>
<name>A0AAW0ATQ9_9AGAR</name>
<accession>A0AAW0ATQ9</accession>
<protein>
    <submittedName>
        <fullName evidence="2">Uncharacterized protein</fullName>
    </submittedName>
</protein>
<dbReference type="Proteomes" id="UP001362999">
    <property type="component" value="Unassembled WGS sequence"/>
</dbReference>
<dbReference type="EMBL" id="JAWWNJ010000050">
    <property type="protein sequence ID" value="KAK7016487.1"/>
    <property type="molecule type" value="Genomic_DNA"/>
</dbReference>
<proteinExistence type="predicted"/>
<gene>
    <name evidence="2" type="ORF">R3P38DRAFT_2785698</name>
</gene>
<sequence length="1010" mass="111489">MSNGPGRQGQFSYAQKNHIESFMPAFCAQLDAGVNGLALTKWKQETANDILASPLFAGKLDVSNNSQKAWHEIPFSRLTEWRELFRFIGQNSYSIPALHRLLANAEKEGWSAEKILEICQLAKAGKYTARNFTEYEIYLTILLYELGGGAAVHAMNHSIFALPCRNTIQPYRQQSKLIPTVGSLRFADVSQNISTLFGSHPSREAESDDSPSTKFGHTLSMDELAADPRIDFMPETDEMGGRGDLRAVEAAVAAVKAGKVHVSHEVCVGAISHLYGTNYGAKPIYMGPTCKKGPWQDSVRLMEVIIAAWKRSPDGEAKHGPLLSISTDGDHKRRLALFVLCMQNEILPKNPLYPFVRNLPGLNLRVGKDNITHDGDPKHIFKRNRGLLSSSEGIIVKERLPNHDWSKTSIHNLLHPSDGQHVSEAIKLMLCIIDIAKLDSEDFDPSEAEFEALCLLGEAYNALLQPFINVELSLSEQIQSLVTASHLFCALYVQHGTSFMSNQLYADMQSMFKNAVLMVSKTRLINGELKVYICLLGDDVLEALFGRCRITGGHSPNCSIGVLRDRLGSAMNLDYVYERYPELERHPPRLTMIHKRHVDHLCPSHFKRELRTNSCDLESCWAAAVKAAELILASYGVRMNMSFSQRFQNKDTDPSQPMGGKYPAISGGIDRSMANLKTSSSDDEELINPDTINFANLVAGVDMDAMIESKNLSDAAFAATPRSLFAQIDAAGKVAHKKSILRTFFAMTQDGCTSHDRLQRVRGFTVGGKTWNRDESDENVCSATHFQLGNLFTTLLCHNGTHLGLAVVKSTLIKRNAAGSKSSSISAIPRAELHLPSASYSISGQILSLVPLVSSQPDVLFAWDGEFISFSLKKKKSSGEEINHKRNLQITVSSQLIGCDIQQQAREISASDFRVPDSGIYASPIANTVIETSIRDRNACRICGKAVKGPDRQHHVGEHILKAMRGVPEASIKVPSRSQRPTHVAHAEGPVVSPSRTRRQTRNARPPTLS</sequence>
<evidence type="ECO:0000256" key="1">
    <source>
        <dbReference type="SAM" id="MobiDB-lite"/>
    </source>
</evidence>
<evidence type="ECO:0000313" key="2">
    <source>
        <dbReference type="EMBL" id="KAK7016487.1"/>
    </source>
</evidence>